<dbReference type="Proteomes" id="UP000789375">
    <property type="component" value="Unassembled WGS sequence"/>
</dbReference>
<proteinExistence type="predicted"/>
<evidence type="ECO:0000313" key="3">
    <source>
        <dbReference type="Proteomes" id="UP000789375"/>
    </source>
</evidence>
<reference evidence="2" key="1">
    <citation type="submission" date="2021-06" db="EMBL/GenBank/DDBJ databases">
        <authorList>
            <person name="Kallberg Y."/>
            <person name="Tangrot J."/>
            <person name="Rosling A."/>
        </authorList>
    </citation>
    <scope>NUCLEOTIDE SEQUENCE</scope>
    <source>
        <strain evidence="2">87-6 pot B 2015</strain>
    </source>
</reference>
<feature type="transmembrane region" description="Helical" evidence="1">
    <location>
        <begin position="168"/>
        <end position="192"/>
    </location>
</feature>
<dbReference type="SUPFAM" id="SSF81321">
    <property type="entry name" value="Family A G protein-coupled receptor-like"/>
    <property type="match status" value="1"/>
</dbReference>
<dbReference type="EMBL" id="CAJVPP010000037">
    <property type="protein sequence ID" value="CAG8436499.1"/>
    <property type="molecule type" value="Genomic_DNA"/>
</dbReference>
<comment type="caution">
    <text evidence="2">The sequence shown here is derived from an EMBL/GenBank/DDBJ whole genome shotgun (WGS) entry which is preliminary data.</text>
</comment>
<feature type="transmembrane region" description="Helical" evidence="1">
    <location>
        <begin position="30"/>
        <end position="51"/>
    </location>
</feature>
<keyword evidence="1" id="KW-1133">Transmembrane helix</keyword>
<keyword evidence="1" id="KW-0472">Membrane</keyword>
<sequence>MTSTNVSTKDQTNNESISLQHNGAFENCNFSVVITGLIFGHIDLIVCSLVIFSAYTKWRTSSLSMSSRVPLYLSISDIFQYLVFMPNFFYSLIYHEIFPETTCKIFAYLFFLQININMILISGIAIVTYLSVVKSQSYEFGPLDWETTASVDRINRRNKLERQATLKILIYISVFLKWIPLTLYGICIMSGIEEALWMHISALVAFHLGGLYNCTLYIMNEGFRRSNKNTTNAVEVQPKKP</sequence>
<name>A0A9N8V010_FUNMO</name>
<feature type="transmembrane region" description="Helical" evidence="1">
    <location>
        <begin position="105"/>
        <end position="130"/>
    </location>
</feature>
<feature type="transmembrane region" description="Helical" evidence="1">
    <location>
        <begin position="198"/>
        <end position="219"/>
    </location>
</feature>
<evidence type="ECO:0000313" key="2">
    <source>
        <dbReference type="EMBL" id="CAG8436499.1"/>
    </source>
</evidence>
<keyword evidence="3" id="KW-1185">Reference proteome</keyword>
<gene>
    <name evidence="2" type="ORF">FMOSSE_LOCUS397</name>
</gene>
<protein>
    <submittedName>
        <fullName evidence="2">5946_t:CDS:1</fullName>
    </submittedName>
</protein>
<accession>A0A9N8V010</accession>
<keyword evidence="1" id="KW-0812">Transmembrane</keyword>
<dbReference type="AlphaFoldDB" id="A0A9N8V010"/>
<dbReference type="Gene3D" id="1.20.1070.10">
    <property type="entry name" value="Rhodopsin 7-helix transmembrane proteins"/>
    <property type="match status" value="1"/>
</dbReference>
<evidence type="ECO:0000256" key="1">
    <source>
        <dbReference type="SAM" id="Phobius"/>
    </source>
</evidence>
<feature type="transmembrane region" description="Helical" evidence="1">
    <location>
        <begin position="71"/>
        <end position="93"/>
    </location>
</feature>
<organism evidence="2 3">
    <name type="scientific">Funneliformis mosseae</name>
    <name type="common">Endomycorrhizal fungus</name>
    <name type="synonym">Glomus mosseae</name>
    <dbReference type="NCBI Taxonomy" id="27381"/>
    <lineage>
        <taxon>Eukaryota</taxon>
        <taxon>Fungi</taxon>
        <taxon>Fungi incertae sedis</taxon>
        <taxon>Mucoromycota</taxon>
        <taxon>Glomeromycotina</taxon>
        <taxon>Glomeromycetes</taxon>
        <taxon>Glomerales</taxon>
        <taxon>Glomeraceae</taxon>
        <taxon>Funneliformis</taxon>
    </lineage>
</organism>